<dbReference type="EMBL" id="CADEAL010001602">
    <property type="protein sequence ID" value="CAB1433835.1"/>
    <property type="molecule type" value="Genomic_DNA"/>
</dbReference>
<protein>
    <submittedName>
        <fullName evidence="2">Uncharacterized protein</fullName>
    </submittedName>
</protein>
<evidence type="ECO:0000256" key="1">
    <source>
        <dbReference type="SAM" id="MobiDB-lite"/>
    </source>
</evidence>
<dbReference type="AlphaFoldDB" id="A0A9N7ULS1"/>
<accession>A0A9N7ULS1</accession>
<feature type="region of interest" description="Disordered" evidence="1">
    <location>
        <begin position="131"/>
        <end position="164"/>
    </location>
</feature>
<reference evidence="2" key="1">
    <citation type="submission" date="2020-03" db="EMBL/GenBank/DDBJ databases">
        <authorList>
            <person name="Weist P."/>
        </authorList>
    </citation>
    <scope>NUCLEOTIDE SEQUENCE</scope>
</reference>
<evidence type="ECO:0000313" key="3">
    <source>
        <dbReference type="Proteomes" id="UP001153269"/>
    </source>
</evidence>
<feature type="compositionally biased region" description="Basic and acidic residues" evidence="1">
    <location>
        <begin position="136"/>
        <end position="153"/>
    </location>
</feature>
<keyword evidence="3" id="KW-1185">Reference proteome</keyword>
<organism evidence="2 3">
    <name type="scientific">Pleuronectes platessa</name>
    <name type="common">European plaice</name>
    <dbReference type="NCBI Taxonomy" id="8262"/>
    <lineage>
        <taxon>Eukaryota</taxon>
        <taxon>Metazoa</taxon>
        <taxon>Chordata</taxon>
        <taxon>Craniata</taxon>
        <taxon>Vertebrata</taxon>
        <taxon>Euteleostomi</taxon>
        <taxon>Actinopterygii</taxon>
        <taxon>Neopterygii</taxon>
        <taxon>Teleostei</taxon>
        <taxon>Neoteleostei</taxon>
        <taxon>Acanthomorphata</taxon>
        <taxon>Carangaria</taxon>
        <taxon>Pleuronectiformes</taxon>
        <taxon>Pleuronectoidei</taxon>
        <taxon>Pleuronectidae</taxon>
        <taxon>Pleuronectes</taxon>
    </lineage>
</organism>
<dbReference type="Proteomes" id="UP001153269">
    <property type="component" value="Unassembled WGS sequence"/>
</dbReference>
<evidence type="ECO:0000313" key="2">
    <source>
        <dbReference type="EMBL" id="CAB1433835.1"/>
    </source>
</evidence>
<name>A0A9N7ULS1_PLEPL</name>
<sequence>MLQPKADLANSVTAKQWLGGLRRQTEIRRCRGWEDTWWENASSEELSCDEEGSEVKGRGALRLPIAMWHHLNSAVGFVITGFIPLQLPIKPSNSAMEHRYVSAVAHKDKPNTGSVQRVFDKFAQLKATLVEEEECPSERTRENRRDNENRELQRITADAGVDDA</sequence>
<comment type="caution">
    <text evidence="2">The sequence shown here is derived from an EMBL/GenBank/DDBJ whole genome shotgun (WGS) entry which is preliminary data.</text>
</comment>
<proteinExistence type="predicted"/>
<gene>
    <name evidence="2" type="ORF">PLEPLA_LOCUS21926</name>
</gene>